<name>A0ABR7LPE2_9ACTN</name>
<dbReference type="Proteomes" id="UP000805614">
    <property type="component" value="Unassembled WGS sequence"/>
</dbReference>
<evidence type="ECO:0000313" key="1">
    <source>
        <dbReference type="EMBL" id="MBC6466718.1"/>
    </source>
</evidence>
<dbReference type="Pfam" id="PF14315">
    <property type="entry name" value="DUF4380"/>
    <property type="match status" value="1"/>
</dbReference>
<dbReference type="InterPro" id="IPR025488">
    <property type="entry name" value="DUF4380"/>
</dbReference>
<proteinExistence type="predicted"/>
<gene>
    <name evidence="1" type="ORF">HKK74_14570</name>
</gene>
<dbReference type="RefSeq" id="WP_187243727.1">
    <property type="nucleotide sequence ID" value="NZ_BAAAOK010000013.1"/>
</dbReference>
<comment type="caution">
    <text evidence="1">The sequence shown here is derived from an EMBL/GenBank/DDBJ whole genome shotgun (WGS) entry which is preliminary data.</text>
</comment>
<reference evidence="1 2" key="1">
    <citation type="submission" date="2020-06" db="EMBL/GenBank/DDBJ databases">
        <title>Actinomadura xiongansis sp. nov., isolated from soil of Baiyangdian.</title>
        <authorList>
            <person name="Zhang X."/>
        </authorList>
    </citation>
    <scope>NUCLEOTIDE SEQUENCE [LARGE SCALE GENOMIC DNA]</scope>
    <source>
        <strain evidence="1 2">HBUM206468</strain>
    </source>
</reference>
<protein>
    <submittedName>
        <fullName evidence="1">DUF4380 domain-containing protein</fullName>
    </submittedName>
</protein>
<organism evidence="1 2">
    <name type="scientific">Actinomadura alba</name>
    <dbReference type="NCBI Taxonomy" id="406431"/>
    <lineage>
        <taxon>Bacteria</taxon>
        <taxon>Bacillati</taxon>
        <taxon>Actinomycetota</taxon>
        <taxon>Actinomycetes</taxon>
        <taxon>Streptosporangiales</taxon>
        <taxon>Thermomonosporaceae</taxon>
        <taxon>Actinomadura</taxon>
    </lineage>
</organism>
<dbReference type="EMBL" id="JABVEC010000009">
    <property type="protein sequence ID" value="MBC6466718.1"/>
    <property type="molecule type" value="Genomic_DNA"/>
</dbReference>
<accession>A0ABR7LPE2</accession>
<evidence type="ECO:0000313" key="2">
    <source>
        <dbReference type="Proteomes" id="UP000805614"/>
    </source>
</evidence>
<sequence>MENGGTEPLVHLVSPWGHAVVLPGRGGRLMSFTAGGREWLWRNPELLDDSFTPTATARRLPDATGFAGWANWGGDKTWPAPQGWSSEREWAGPPDPVLDGGAYTVLEQGALRVRMRSGDDPRTGLAVTRTITMSAGEAMLVVDSELQNVADRPIRWAAWSVTQFETQSFQGHGDGRSGLWVGLTDRHRAPVTLFAPDGAPTLERVSEGLGLVPIRDVVGKIGIGGTAGWLAVVAPGGATLTQRFEVTRGAPYPDSGSEVAVWMQYPKEQDLEGLEGLRPTARLVEAETMSPLTRLVPGEVLRHRVTWSLTDAPPFGPDAG</sequence>
<keyword evidence="2" id="KW-1185">Reference proteome</keyword>